<evidence type="ECO:0000313" key="3">
    <source>
        <dbReference type="Proteomes" id="UP000006039"/>
    </source>
</evidence>
<dbReference type="EnsemblFungi" id="EJT75033">
    <property type="protein sequence ID" value="EJT75033"/>
    <property type="gene ID" value="GGTG_08871"/>
</dbReference>
<proteinExistence type="predicted"/>
<dbReference type="HOGENOM" id="CLU_104283_0_0_1"/>
<dbReference type="EMBL" id="GL385398">
    <property type="protein sequence ID" value="EJT75033.1"/>
    <property type="molecule type" value="Genomic_DNA"/>
</dbReference>
<name>J3P5T1_GAET3</name>
<keyword evidence="3" id="KW-1185">Reference proteome</keyword>
<reference evidence="3" key="1">
    <citation type="submission" date="2010-07" db="EMBL/GenBank/DDBJ databases">
        <title>The genome sequence of Gaeumannomyces graminis var. tritici strain R3-111a-1.</title>
        <authorList>
            <consortium name="The Broad Institute Genome Sequencing Platform"/>
            <person name="Ma L.-J."/>
            <person name="Dead R."/>
            <person name="Young S."/>
            <person name="Zeng Q."/>
            <person name="Koehrsen M."/>
            <person name="Alvarado L."/>
            <person name="Berlin A."/>
            <person name="Chapman S.B."/>
            <person name="Chen Z."/>
            <person name="Freedman E."/>
            <person name="Gellesch M."/>
            <person name="Goldberg J."/>
            <person name="Griggs A."/>
            <person name="Gujja S."/>
            <person name="Heilman E.R."/>
            <person name="Heiman D."/>
            <person name="Hepburn T."/>
            <person name="Howarth C."/>
            <person name="Jen D."/>
            <person name="Larson L."/>
            <person name="Mehta T."/>
            <person name="Neiman D."/>
            <person name="Pearson M."/>
            <person name="Roberts A."/>
            <person name="Saif S."/>
            <person name="Shea T."/>
            <person name="Shenoy N."/>
            <person name="Sisk P."/>
            <person name="Stolte C."/>
            <person name="Sykes S."/>
            <person name="Walk T."/>
            <person name="White J."/>
            <person name="Yandava C."/>
            <person name="Haas B."/>
            <person name="Nusbaum C."/>
            <person name="Birren B."/>
        </authorList>
    </citation>
    <scope>NUCLEOTIDE SEQUENCE [LARGE SCALE GENOMIC DNA]</scope>
    <source>
        <strain evidence="3">R3-111a-1</strain>
    </source>
</reference>
<dbReference type="eggNOG" id="ENOG502REMZ">
    <property type="taxonomic scope" value="Eukaryota"/>
</dbReference>
<accession>J3P5T1</accession>
<dbReference type="AlphaFoldDB" id="J3P5T1"/>
<dbReference type="VEuPathDB" id="FungiDB:GGTG_08871"/>
<reference evidence="2" key="4">
    <citation type="journal article" date="2015" name="G3 (Bethesda)">
        <title>Genome sequences of three phytopathogenic species of the Magnaporthaceae family of fungi.</title>
        <authorList>
            <person name="Okagaki L.H."/>
            <person name="Nunes C.C."/>
            <person name="Sailsbery J."/>
            <person name="Clay B."/>
            <person name="Brown D."/>
            <person name="John T."/>
            <person name="Oh Y."/>
            <person name="Young N."/>
            <person name="Fitzgerald M."/>
            <person name="Haas B.J."/>
            <person name="Zeng Q."/>
            <person name="Young S."/>
            <person name="Adiconis X."/>
            <person name="Fan L."/>
            <person name="Levin J.Z."/>
            <person name="Mitchell T.K."/>
            <person name="Okubara P.A."/>
            <person name="Farman M.L."/>
            <person name="Kohn L.M."/>
            <person name="Birren B."/>
            <person name="Ma L.-J."/>
            <person name="Dean R.A."/>
        </authorList>
    </citation>
    <scope>NUCLEOTIDE SEQUENCE</scope>
    <source>
        <strain evidence="2">R3-111a-1</strain>
    </source>
</reference>
<dbReference type="RefSeq" id="XP_009224977.1">
    <property type="nucleotide sequence ID" value="XM_009226713.1"/>
</dbReference>
<reference evidence="1" key="2">
    <citation type="submission" date="2010-07" db="EMBL/GenBank/DDBJ databases">
        <authorList>
            <consortium name="The Broad Institute Genome Sequencing Platform"/>
            <consortium name="Broad Institute Genome Sequencing Center for Infectious Disease"/>
            <person name="Ma L.-J."/>
            <person name="Dead R."/>
            <person name="Young S."/>
            <person name="Zeng Q."/>
            <person name="Koehrsen M."/>
            <person name="Alvarado L."/>
            <person name="Berlin A."/>
            <person name="Chapman S.B."/>
            <person name="Chen Z."/>
            <person name="Freedman E."/>
            <person name="Gellesch M."/>
            <person name="Goldberg J."/>
            <person name="Griggs A."/>
            <person name="Gujja S."/>
            <person name="Heilman E.R."/>
            <person name="Heiman D."/>
            <person name="Hepburn T."/>
            <person name="Howarth C."/>
            <person name="Jen D."/>
            <person name="Larson L."/>
            <person name="Mehta T."/>
            <person name="Neiman D."/>
            <person name="Pearson M."/>
            <person name="Roberts A."/>
            <person name="Saif S."/>
            <person name="Shea T."/>
            <person name="Shenoy N."/>
            <person name="Sisk P."/>
            <person name="Stolte C."/>
            <person name="Sykes S."/>
            <person name="Walk T."/>
            <person name="White J."/>
            <person name="Yandava C."/>
            <person name="Haas B."/>
            <person name="Nusbaum C."/>
            <person name="Birren B."/>
        </authorList>
    </citation>
    <scope>NUCLEOTIDE SEQUENCE</scope>
    <source>
        <strain evidence="1">R3-111a-1</strain>
    </source>
</reference>
<reference evidence="2" key="5">
    <citation type="submission" date="2018-04" db="UniProtKB">
        <authorList>
            <consortium name="EnsemblFungi"/>
        </authorList>
    </citation>
    <scope>IDENTIFICATION</scope>
    <source>
        <strain evidence="2">R3-111a-1</strain>
    </source>
</reference>
<evidence type="ECO:0000313" key="1">
    <source>
        <dbReference type="EMBL" id="EJT75033.1"/>
    </source>
</evidence>
<protein>
    <submittedName>
        <fullName evidence="1 2">Uncharacterized protein</fullName>
    </submittedName>
</protein>
<organism evidence="1">
    <name type="scientific">Gaeumannomyces tritici (strain R3-111a-1)</name>
    <name type="common">Wheat and barley take-all root rot fungus</name>
    <name type="synonym">Gaeumannomyces graminis var. tritici</name>
    <dbReference type="NCBI Taxonomy" id="644352"/>
    <lineage>
        <taxon>Eukaryota</taxon>
        <taxon>Fungi</taxon>
        <taxon>Dikarya</taxon>
        <taxon>Ascomycota</taxon>
        <taxon>Pezizomycotina</taxon>
        <taxon>Sordariomycetes</taxon>
        <taxon>Sordariomycetidae</taxon>
        <taxon>Magnaporthales</taxon>
        <taxon>Magnaporthaceae</taxon>
        <taxon>Gaeumannomyces</taxon>
    </lineage>
</organism>
<dbReference type="GeneID" id="20349329"/>
<dbReference type="OrthoDB" id="10428048at2759"/>
<dbReference type="Proteomes" id="UP000006039">
    <property type="component" value="Unassembled WGS sequence"/>
</dbReference>
<reference evidence="1" key="3">
    <citation type="submission" date="2010-09" db="EMBL/GenBank/DDBJ databases">
        <title>Annotation of Gaeumannomyces graminis var. tritici R3-111a-1.</title>
        <authorList>
            <consortium name="The Broad Institute Genome Sequencing Platform"/>
            <person name="Ma L.-J."/>
            <person name="Dead R."/>
            <person name="Young S.K."/>
            <person name="Zeng Q."/>
            <person name="Gargeya S."/>
            <person name="Fitzgerald M."/>
            <person name="Haas B."/>
            <person name="Abouelleil A."/>
            <person name="Alvarado L."/>
            <person name="Arachchi H.M."/>
            <person name="Berlin A."/>
            <person name="Brown A."/>
            <person name="Chapman S.B."/>
            <person name="Chen Z."/>
            <person name="Dunbar C."/>
            <person name="Freedman E."/>
            <person name="Gearin G."/>
            <person name="Gellesch M."/>
            <person name="Goldberg J."/>
            <person name="Griggs A."/>
            <person name="Gujja S."/>
            <person name="Heiman D."/>
            <person name="Howarth C."/>
            <person name="Larson L."/>
            <person name="Lui A."/>
            <person name="MacDonald P.J.P."/>
            <person name="Mehta T."/>
            <person name="Montmayeur A."/>
            <person name="Murphy C."/>
            <person name="Neiman D."/>
            <person name="Pearson M."/>
            <person name="Priest M."/>
            <person name="Roberts A."/>
            <person name="Saif S."/>
            <person name="Shea T."/>
            <person name="Shenoy N."/>
            <person name="Sisk P."/>
            <person name="Stolte C."/>
            <person name="Sykes S."/>
            <person name="Yandava C."/>
            <person name="Wortman J."/>
            <person name="Nusbaum C."/>
            <person name="Birren B."/>
        </authorList>
    </citation>
    <scope>NUCLEOTIDE SEQUENCE</scope>
    <source>
        <strain evidence="1">R3-111a-1</strain>
    </source>
</reference>
<gene>
    <name evidence="2" type="primary">20349329</name>
    <name evidence="1" type="ORF">GGTG_08871</name>
</gene>
<evidence type="ECO:0000313" key="2">
    <source>
        <dbReference type="EnsemblFungi" id="EJT75033"/>
    </source>
</evidence>
<sequence>MKLKSSQKYYQATAGEARFKIPAVKHPFHICITSSPTISKMRLTSVVTALLVGATEARPPQANRTSDVYKWRLGKIKCATMPTALADDIRSMKSWLQLAEGLKFYIPPVQYCYRPQCKALNAVAVYVCHNNTETITIRGKYLLQALVAVDDNCCNHMGSKLYPKSGTVTFPAAGVTMHVGATDCFNNNDWANPLAMKGPNNCLMDAGRFGAPLVYQPGANHTCAWEPNHSCE</sequence>